<evidence type="ECO:0000313" key="2">
    <source>
        <dbReference type="EMBL" id="MCI81895.1"/>
    </source>
</evidence>
<comment type="caution">
    <text evidence="2">The sequence shown here is derived from an EMBL/GenBank/DDBJ whole genome shotgun (WGS) entry which is preliminary data.</text>
</comment>
<feature type="non-terminal residue" evidence="2">
    <location>
        <position position="1"/>
    </location>
</feature>
<evidence type="ECO:0000313" key="3">
    <source>
        <dbReference type="Proteomes" id="UP000265520"/>
    </source>
</evidence>
<proteinExistence type="predicted"/>
<accession>A0A392V4L7</accession>
<reference evidence="2 3" key="1">
    <citation type="journal article" date="2018" name="Front. Plant Sci.">
        <title>Red Clover (Trifolium pratense) and Zigzag Clover (T. medium) - A Picture of Genomic Similarities and Differences.</title>
        <authorList>
            <person name="Dluhosova J."/>
            <person name="Istvanek J."/>
            <person name="Nedelnik J."/>
            <person name="Repkova J."/>
        </authorList>
    </citation>
    <scope>NUCLEOTIDE SEQUENCE [LARGE SCALE GENOMIC DNA]</scope>
    <source>
        <strain evidence="3">cv. 10/8</strain>
        <tissue evidence="2">Leaf</tissue>
    </source>
</reference>
<name>A0A392V4L7_9FABA</name>
<feature type="region of interest" description="Disordered" evidence="1">
    <location>
        <begin position="53"/>
        <end position="74"/>
    </location>
</feature>
<dbReference type="EMBL" id="LXQA011030306">
    <property type="protein sequence ID" value="MCI81895.1"/>
    <property type="molecule type" value="Genomic_DNA"/>
</dbReference>
<dbReference type="AlphaFoldDB" id="A0A392V4L7"/>
<organism evidence="2 3">
    <name type="scientific">Trifolium medium</name>
    <dbReference type="NCBI Taxonomy" id="97028"/>
    <lineage>
        <taxon>Eukaryota</taxon>
        <taxon>Viridiplantae</taxon>
        <taxon>Streptophyta</taxon>
        <taxon>Embryophyta</taxon>
        <taxon>Tracheophyta</taxon>
        <taxon>Spermatophyta</taxon>
        <taxon>Magnoliopsida</taxon>
        <taxon>eudicotyledons</taxon>
        <taxon>Gunneridae</taxon>
        <taxon>Pentapetalae</taxon>
        <taxon>rosids</taxon>
        <taxon>fabids</taxon>
        <taxon>Fabales</taxon>
        <taxon>Fabaceae</taxon>
        <taxon>Papilionoideae</taxon>
        <taxon>50 kb inversion clade</taxon>
        <taxon>NPAAA clade</taxon>
        <taxon>Hologalegina</taxon>
        <taxon>IRL clade</taxon>
        <taxon>Trifolieae</taxon>
        <taxon>Trifolium</taxon>
    </lineage>
</organism>
<feature type="non-terminal residue" evidence="2">
    <location>
        <position position="74"/>
    </location>
</feature>
<dbReference type="Proteomes" id="UP000265520">
    <property type="component" value="Unassembled WGS sequence"/>
</dbReference>
<sequence length="74" mass="8394">KKMKSIALSSTKSSSKPLKIKEVEVGEEGTAKEKSDEEMAMIIRRFQQWNRKNNVSNRGSGSKEGEHLKYYNCG</sequence>
<protein>
    <submittedName>
        <fullName evidence="2">Uncharacterized protein</fullName>
    </submittedName>
</protein>
<keyword evidence="3" id="KW-1185">Reference proteome</keyword>
<feature type="compositionally biased region" description="Basic and acidic residues" evidence="1">
    <location>
        <begin position="61"/>
        <end position="74"/>
    </location>
</feature>
<evidence type="ECO:0000256" key="1">
    <source>
        <dbReference type="SAM" id="MobiDB-lite"/>
    </source>
</evidence>